<gene>
    <name evidence="1" type="ORF">BV22DRAFT_1045049</name>
</gene>
<evidence type="ECO:0000313" key="2">
    <source>
        <dbReference type="Proteomes" id="UP000790709"/>
    </source>
</evidence>
<protein>
    <submittedName>
        <fullName evidence="1">Uncharacterized protein</fullName>
    </submittedName>
</protein>
<dbReference type="EMBL" id="MU266359">
    <property type="protein sequence ID" value="KAH7927968.1"/>
    <property type="molecule type" value="Genomic_DNA"/>
</dbReference>
<accession>A0ACB8BTM1</accession>
<sequence length="489" mass="54714">MFPLSHNDEPFRPTHRDNRGIPTLLSPWEHFEDYGIVHPSGCDICTSYMKHVADASYSSHQPAFQIAFQDRKRWREELFTKGLAEGMRRQKEAEKDLIEDCERYRYERNQTREELGSLRAQLEASRAECERLEERIRQKSFPVFGTATVDAPALQPPAAPSPQSEPSRPGTSFLEPSRPNDIQVSVTPVDSPPSHDFLAPMYPQPNQPSPSSAVTPASPQDQLPESSTVRTFADVLAAGQSSTGNAPFTQTTSDTSSASQGWTIVSPPNQKSTKPAKSIKQIQSLIKAAHQPNNYSALTKVKALCSEAHKTPRDQKTEVQRFLLSTWRTPDWEHPNSQPRLPAPLNNPRLEDPVEAWVAYYTANPSSCPKGIRREADGRPVLSDMRASRTVARLRPIVQQNDAETREARQKFMAVVTELFSVPGDYENVLRRGPFSVSPQIDYTPYVGSANEISAVEVAAHFAACGVTTTMADNELLPWAREYIRNVEY</sequence>
<evidence type="ECO:0000313" key="1">
    <source>
        <dbReference type="EMBL" id="KAH7927968.1"/>
    </source>
</evidence>
<reference evidence="1" key="1">
    <citation type="journal article" date="2021" name="New Phytol.">
        <title>Evolutionary innovations through gain and loss of genes in the ectomycorrhizal Boletales.</title>
        <authorList>
            <person name="Wu G."/>
            <person name="Miyauchi S."/>
            <person name="Morin E."/>
            <person name="Kuo A."/>
            <person name="Drula E."/>
            <person name="Varga T."/>
            <person name="Kohler A."/>
            <person name="Feng B."/>
            <person name="Cao Y."/>
            <person name="Lipzen A."/>
            <person name="Daum C."/>
            <person name="Hundley H."/>
            <person name="Pangilinan J."/>
            <person name="Johnson J."/>
            <person name="Barry K."/>
            <person name="LaButti K."/>
            <person name="Ng V."/>
            <person name="Ahrendt S."/>
            <person name="Min B."/>
            <person name="Choi I.G."/>
            <person name="Park H."/>
            <person name="Plett J.M."/>
            <person name="Magnuson J."/>
            <person name="Spatafora J.W."/>
            <person name="Nagy L.G."/>
            <person name="Henrissat B."/>
            <person name="Grigoriev I.V."/>
            <person name="Yang Z.L."/>
            <person name="Xu J."/>
            <person name="Martin F.M."/>
        </authorList>
    </citation>
    <scope>NUCLEOTIDE SEQUENCE</scope>
    <source>
        <strain evidence="1">KUC20120723A-06</strain>
    </source>
</reference>
<organism evidence="1 2">
    <name type="scientific">Leucogyrophana mollusca</name>
    <dbReference type="NCBI Taxonomy" id="85980"/>
    <lineage>
        <taxon>Eukaryota</taxon>
        <taxon>Fungi</taxon>
        <taxon>Dikarya</taxon>
        <taxon>Basidiomycota</taxon>
        <taxon>Agaricomycotina</taxon>
        <taxon>Agaricomycetes</taxon>
        <taxon>Agaricomycetidae</taxon>
        <taxon>Boletales</taxon>
        <taxon>Boletales incertae sedis</taxon>
        <taxon>Leucogyrophana</taxon>
    </lineage>
</organism>
<proteinExistence type="predicted"/>
<keyword evidence="2" id="KW-1185">Reference proteome</keyword>
<dbReference type="Proteomes" id="UP000790709">
    <property type="component" value="Unassembled WGS sequence"/>
</dbReference>
<name>A0ACB8BTM1_9AGAM</name>
<comment type="caution">
    <text evidence="1">The sequence shown here is derived from an EMBL/GenBank/DDBJ whole genome shotgun (WGS) entry which is preliminary data.</text>
</comment>